<feature type="transmembrane region" description="Helical" evidence="1">
    <location>
        <begin position="314"/>
        <end position="333"/>
    </location>
</feature>
<reference evidence="3 4" key="1">
    <citation type="submission" date="2019-03" db="EMBL/GenBank/DDBJ databases">
        <title>Genomic Encyclopedia of Archaeal and Bacterial Type Strains, Phase II (KMG-II): from individual species to whole genera.</title>
        <authorList>
            <person name="Goeker M."/>
        </authorList>
    </citation>
    <scope>NUCLEOTIDE SEQUENCE [LARGE SCALE GENOMIC DNA]</scope>
    <source>
        <strain evidence="3 4">DSM 25233</strain>
    </source>
</reference>
<keyword evidence="1" id="KW-1133">Transmembrane helix</keyword>
<dbReference type="Proteomes" id="UP000294749">
    <property type="component" value="Unassembled WGS sequence"/>
</dbReference>
<keyword evidence="1" id="KW-0812">Transmembrane</keyword>
<sequence length="378" mass="43893">MLFSFIVLGIVLLIGLNLSFFSPFKNAFKDFSYLDLYYSERLNEDHFALNDDIILVNIDRLNRKQIAEVIDALKKSGPKVIGLDVIFKETEDPIWDNYLASKLDDESLIFAYSIVNKSEVYTDSSIHTINNNKGYANFNFDTDAVVIRDFQGVKKSDTKTLVSFPVMVAKKYKGNNWFIEKESYFEKERPINYSGKREEFLILESKDIIGERLIPFIQDKIVLVGYLGNEMTYTFDIEDKHYTPMNAKFVGKSPPDAFGLVIHANIVQMLISNTYIQVVPNWVLTILTVMLTFISLAYFIYISKKMLASYVLRLNLVQLMFATLFIWISLLFFKKGILFKITSITAVVVFSMGLIGYYKKLAHYLFKRFKWEGFFYHN</sequence>
<feature type="domain" description="CHASE2" evidence="2">
    <location>
        <begin position="26"/>
        <end position="299"/>
    </location>
</feature>
<gene>
    <name evidence="3" type="ORF">CLV90_0545</name>
</gene>
<evidence type="ECO:0000313" key="4">
    <source>
        <dbReference type="Proteomes" id="UP000294749"/>
    </source>
</evidence>
<evidence type="ECO:0000313" key="3">
    <source>
        <dbReference type="EMBL" id="TDT46494.1"/>
    </source>
</evidence>
<dbReference type="Pfam" id="PF05226">
    <property type="entry name" value="CHASE2"/>
    <property type="match status" value="1"/>
</dbReference>
<comment type="caution">
    <text evidence="3">The sequence shown here is derived from an EMBL/GenBank/DDBJ whole genome shotgun (WGS) entry which is preliminary data.</text>
</comment>
<accession>A0A4R7K951</accession>
<feature type="transmembrane region" description="Helical" evidence="1">
    <location>
        <begin position="282"/>
        <end position="302"/>
    </location>
</feature>
<dbReference type="AlphaFoldDB" id="A0A4R7K951"/>
<dbReference type="SMART" id="SM01080">
    <property type="entry name" value="CHASE2"/>
    <property type="match status" value="1"/>
</dbReference>
<dbReference type="InterPro" id="IPR007890">
    <property type="entry name" value="CHASE2"/>
</dbReference>
<organism evidence="3 4">
    <name type="scientific">Maribacter spongiicola</name>
    <dbReference type="NCBI Taxonomy" id="1206753"/>
    <lineage>
        <taxon>Bacteria</taxon>
        <taxon>Pseudomonadati</taxon>
        <taxon>Bacteroidota</taxon>
        <taxon>Flavobacteriia</taxon>
        <taxon>Flavobacteriales</taxon>
        <taxon>Flavobacteriaceae</taxon>
        <taxon>Maribacter</taxon>
    </lineage>
</organism>
<dbReference type="EMBL" id="SOAY01000010">
    <property type="protein sequence ID" value="TDT46494.1"/>
    <property type="molecule type" value="Genomic_DNA"/>
</dbReference>
<evidence type="ECO:0000256" key="1">
    <source>
        <dbReference type="SAM" id="Phobius"/>
    </source>
</evidence>
<feature type="transmembrane region" description="Helical" evidence="1">
    <location>
        <begin position="339"/>
        <end position="358"/>
    </location>
</feature>
<keyword evidence="4" id="KW-1185">Reference proteome</keyword>
<proteinExistence type="predicted"/>
<keyword evidence="1" id="KW-0472">Membrane</keyword>
<name>A0A4R7K951_9FLAO</name>
<evidence type="ECO:0000259" key="2">
    <source>
        <dbReference type="SMART" id="SM01080"/>
    </source>
</evidence>
<protein>
    <submittedName>
        <fullName evidence="3">CHASE2 domain-containing sensor protein</fullName>
    </submittedName>
</protein>